<dbReference type="GO" id="GO:0004252">
    <property type="term" value="F:serine-type endopeptidase activity"/>
    <property type="evidence" value="ECO:0007669"/>
    <property type="project" value="InterPro"/>
</dbReference>
<dbReference type="Proteomes" id="UP000250086">
    <property type="component" value="Unassembled WGS sequence"/>
</dbReference>
<keyword evidence="2" id="KW-1185">Reference proteome</keyword>
<evidence type="ECO:0000313" key="2">
    <source>
        <dbReference type="Proteomes" id="UP000250086"/>
    </source>
</evidence>
<proteinExistence type="predicted"/>
<dbReference type="GO" id="GO:0006508">
    <property type="term" value="P:proteolysis"/>
    <property type="evidence" value="ECO:0007669"/>
    <property type="project" value="InterPro"/>
</dbReference>
<dbReference type="InterPro" id="IPR036852">
    <property type="entry name" value="Peptidase_S8/S53_dom_sf"/>
</dbReference>
<organism evidence="1 2">
    <name type="scientific">Anaerobiospirillum thomasii</name>
    <dbReference type="NCBI Taxonomy" id="179995"/>
    <lineage>
        <taxon>Bacteria</taxon>
        <taxon>Pseudomonadati</taxon>
        <taxon>Pseudomonadota</taxon>
        <taxon>Gammaproteobacteria</taxon>
        <taxon>Aeromonadales</taxon>
        <taxon>Succinivibrionaceae</taxon>
        <taxon>Anaerobiospirillum</taxon>
    </lineage>
</organism>
<reference evidence="1 2" key="1">
    <citation type="submission" date="2018-06" db="EMBL/GenBank/DDBJ databases">
        <authorList>
            <consortium name="Pathogen Informatics"/>
            <person name="Doyle S."/>
        </authorList>
    </citation>
    <scope>NUCLEOTIDE SEQUENCE [LARGE SCALE GENOMIC DNA]</scope>
    <source>
        <strain evidence="1 2">NCTC13093</strain>
    </source>
</reference>
<accession>A0A2X0V6W3</accession>
<evidence type="ECO:0000313" key="1">
    <source>
        <dbReference type="EMBL" id="SPT70184.1"/>
    </source>
</evidence>
<name>A0A2X0V6W3_9GAMM</name>
<dbReference type="AlphaFoldDB" id="A0A2X0V6W3"/>
<gene>
    <name evidence="1" type="ORF">NCTC13093_01589</name>
</gene>
<dbReference type="SUPFAM" id="SSF52743">
    <property type="entry name" value="Subtilisin-like"/>
    <property type="match status" value="1"/>
</dbReference>
<sequence>MGSSVLSIVNASAAYALSFTGHGITMGIADLPVNYAHSAFNKNNSFDIMVNAPATTD</sequence>
<dbReference type="EMBL" id="UAPV01000001">
    <property type="protein sequence ID" value="SPT70184.1"/>
    <property type="molecule type" value="Genomic_DNA"/>
</dbReference>
<protein>
    <submittedName>
        <fullName evidence="1">Uncharacterized protein</fullName>
    </submittedName>
</protein>
<dbReference type="RefSeq" id="WP_181463187.1">
    <property type="nucleotide sequence ID" value="NZ_UAPV01000001.1"/>
</dbReference>